<feature type="region of interest" description="Disordered" evidence="1">
    <location>
        <begin position="1"/>
        <end position="24"/>
    </location>
</feature>
<name>A0A1G4W1W0_9MYCO</name>
<proteinExistence type="predicted"/>
<protein>
    <submittedName>
        <fullName evidence="2">Uncharacterized protein</fullName>
    </submittedName>
</protein>
<organism evidence="2 3">
    <name type="scientific">Mycolicibacterium fluoranthenivorans</name>
    <dbReference type="NCBI Taxonomy" id="258505"/>
    <lineage>
        <taxon>Bacteria</taxon>
        <taxon>Bacillati</taxon>
        <taxon>Actinomycetota</taxon>
        <taxon>Actinomycetes</taxon>
        <taxon>Mycobacteriales</taxon>
        <taxon>Mycobacteriaceae</taxon>
        <taxon>Mycolicibacterium</taxon>
    </lineage>
</organism>
<accession>A0A1G4W1W0</accession>
<evidence type="ECO:0000256" key="1">
    <source>
        <dbReference type="SAM" id="MobiDB-lite"/>
    </source>
</evidence>
<dbReference type="Proteomes" id="UP000199707">
    <property type="component" value="Unassembled WGS sequence"/>
</dbReference>
<dbReference type="AlphaFoldDB" id="A0A1G4W1W0"/>
<gene>
    <name evidence="2" type="ORF">SAMN02799620_02043</name>
</gene>
<sequence>MDVVRPVALPGSGAPVARAGPTMGTGTGTADAGVTAGAVVAEVAVVAETEGAHSW</sequence>
<reference evidence="3" key="1">
    <citation type="submission" date="2016-10" db="EMBL/GenBank/DDBJ databases">
        <authorList>
            <person name="Varghese N."/>
            <person name="Submissions S."/>
        </authorList>
    </citation>
    <scope>NUCLEOTIDE SEQUENCE [LARGE SCALE GENOMIC DNA]</scope>
    <source>
        <strain evidence="3">UNC267MFSha1.1M11</strain>
    </source>
</reference>
<evidence type="ECO:0000313" key="3">
    <source>
        <dbReference type="Proteomes" id="UP000199707"/>
    </source>
</evidence>
<evidence type="ECO:0000313" key="2">
    <source>
        <dbReference type="EMBL" id="SCX15358.1"/>
    </source>
</evidence>
<dbReference type="EMBL" id="FMUB01000004">
    <property type="protein sequence ID" value="SCX15358.1"/>
    <property type="molecule type" value="Genomic_DNA"/>
</dbReference>